<dbReference type="EMBL" id="AP025637">
    <property type="protein sequence ID" value="BDG71059.1"/>
    <property type="molecule type" value="Genomic_DNA"/>
</dbReference>
<feature type="transmembrane region" description="Helical" evidence="6">
    <location>
        <begin position="249"/>
        <end position="269"/>
    </location>
</feature>
<keyword evidence="4 6" id="KW-1133">Transmembrane helix</keyword>
<evidence type="ECO:0000256" key="6">
    <source>
        <dbReference type="SAM" id="Phobius"/>
    </source>
</evidence>
<reference evidence="8 9" key="1">
    <citation type="journal article" date="2016" name="Microbes Environ.">
        <title>Phylogenetically diverse aerobic anoxygenic phototrophic bacteria isolated from epilithic biofilms in Tama river, Japan.</title>
        <authorList>
            <person name="Hirose S."/>
            <person name="Matsuura K."/>
            <person name="Haruta S."/>
        </authorList>
    </citation>
    <scope>NUCLEOTIDE SEQUENCE [LARGE SCALE GENOMIC DNA]</scope>
    <source>
        <strain evidence="8 9">S08</strain>
    </source>
</reference>
<feature type="transmembrane region" description="Helical" evidence="6">
    <location>
        <begin position="40"/>
        <end position="60"/>
    </location>
</feature>
<name>A0ABN6P0B0_9PROT</name>
<protein>
    <submittedName>
        <fullName evidence="8">Transporter</fullName>
    </submittedName>
</protein>
<dbReference type="PANTHER" id="PTHR32322">
    <property type="entry name" value="INNER MEMBRANE TRANSPORTER"/>
    <property type="match status" value="1"/>
</dbReference>
<feature type="transmembrane region" description="Helical" evidence="6">
    <location>
        <begin position="72"/>
        <end position="96"/>
    </location>
</feature>
<feature type="transmembrane region" description="Helical" evidence="6">
    <location>
        <begin position="133"/>
        <end position="153"/>
    </location>
</feature>
<accession>A0ABN6P0B0</accession>
<dbReference type="InterPro" id="IPR050638">
    <property type="entry name" value="AA-Vitamin_Transporters"/>
</dbReference>
<evidence type="ECO:0000256" key="2">
    <source>
        <dbReference type="ARBA" id="ARBA00022475"/>
    </source>
</evidence>
<dbReference type="SUPFAM" id="SSF103481">
    <property type="entry name" value="Multidrug resistance efflux transporter EmrE"/>
    <property type="match status" value="2"/>
</dbReference>
<keyword evidence="9" id="KW-1185">Reference proteome</keyword>
<evidence type="ECO:0000256" key="5">
    <source>
        <dbReference type="ARBA" id="ARBA00023136"/>
    </source>
</evidence>
<evidence type="ECO:0000313" key="8">
    <source>
        <dbReference type="EMBL" id="BDG71059.1"/>
    </source>
</evidence>
<dbReference type="PANTHER" id="PTHR32322:SF18">
    <property type="entry name" value="S-ADENOSYLMETHIONINE_S-ADENOSYLHOMOCYSTEINE TRANSPORTER"/>
    <property type="match status" value="1"/>
</dbReference>
<evidence type="ECO:0000259" key="7">
    <source>
        <dbReference type="Pfam" id="PF00892"/>
    </source>
</evidence>
<dbReference type="Proteomes" id="UP000831327">
    <property type="component" value="Chromosome"/>
</dbReference>
<evidence type="ECO:0000256" key="4">
    <source>
        <dbReference type="ARBA" id="ARBA00022989"/>
    </source>
</evidence>
<feature type="transmembrane region" description="Helical" evidence="6">
    <location>
        <begin position="188"/>
        <end position="207"/>
    </location>
</feature>
<dbReference type="InterPro" id="IPR037185">
    <property type="entry name" value="EmrE-like"/>
</dbReference>
<keyword evidence="2" id="KW-1003">Cell membrane</keyword>
<comment type="subcellular location">
    <subcellularLocation>
        <location evidence="1">Cell membrane</location>
        <topology evidence="1">Multi-pass membrane protein</topology>
    </subcellularLocation>
</comment>
<feature type="transmembrane region" description="Helical" evidence="6">
    <location>
        <begin position="159"/>
        <end position="176"/>
    </location>
</feature>
<feature type="transmembrane region" description="Helical" evidence="6">
    <location>
        <begin position="102"/>
        <end position="121"/>
    </location>
</feature>
<evidence type="ECO:0000256" key="1">
    <source>
        <dbReference type="ARBA" id="ARBA00004651"/>
    </source>
</evidence>
<sequence length="294" mass="30158">MAGPTPRPDAAGLVLLVATTIGWGLNWPAMKLLLAELPVLSTRAAHGILGCTVLLAVALLRHENLAVPRGLWPRLLVASLLNVTAWMGLASFALLWLSAAEATIVCYTMPVWAVLMAWAILGERPQATRIAGLLLALGGLALLVLGQGLSVGLEKLPGVALGLGSAVLFSLGTVVTKRWPLGLPPTAGAVWQVGLGIAPLALLALLIDPPAFGALSLQGWALIGYGGVFALGLCYLSWFAALRRLPASLASMGTLLTPMVGVAGAAIVLGEPFGWREATALGLTLSGVALAARG</sequence>
<feature type="transmembrane region" description="Helical" evidence="6">
    <location>
        <begin position="219"/>
        <end position="242"/>
    </location>
</feature>
<dbReference type="Pfam" id="PF00892">
    <property type="entry name" value="EamA"/>
    <property type="match status" value="2"/>
</dbReference>
<gene>
    <name evidence="8" type="ORF">Rmf_09880</name>
</gene>
<evidence type="ECO:0000313" key="9">
    <source>
        <dbReference type="Proteomes" id="UP000831327"/>
    </source>
</evidence>
<feature type="domain" description="EamA" evidence="7">
    <location>
        <begin position="157"/>
        <end position="291"/>
    </location>
</feature>
<evidence type="ECO:0000256" key="3">
    <source>
        <dbReference type="ARBA" id="ARBA00022692"/>
    </source>
</evidence>
<keyword evidence="3 6" id="KW-0812">Transmembrane</keyword>
<keyword evidence="5 6" id="KW-0472">Membrane</keyword>
<dbReference type="RefSeq" id="WP_244458354.1">
    <property type="nucleotide sequence ID" value="NZ_AP025637.1"/>
</dbReference>
<organism evidence="8 9">
    <name type="scientific">Roseomonas fluvialis</name>
    <dbReference type="NCBI Taxonomy" id="1750527"/>
    <lineage>
        <taxon>Bacteria</taxon>
        <taxon>Pseudomonadati</taxon>
        <taxon>Pseudomonadota</taxon>
        <taxon>Alphaproteobacteria</taxon>
        <taxon>Acetobacterales</taxon>
        <taxon>Roseomonadaceae</taxon>
        <taxon>Roseomonas</taxon>
    </lineage>
</organism>
<feature type="domain" description="EamA" evidence="7">
    <location>
        <begin position="12"/>
        <end position="144"/>
    </location>
</feature>
<dbReference type="InterPro" id="IPR000620">
    <property type="entry name" value="EamA_dom"/>
</dbReference>
<proteinExistence type="predicted"/>